<comment type="caution">
    <text evidence="2">The sequence shown here is derived from an EMBL/GenBank/DDBJ whole genome shotgun (WGS) entry which is preliminary data.</text>
</comment>
<keyword evidence="2" id="KW-0418">Kinase</keyword>
<organism evidence="2 3">
    <name type="scientific">Legionella dresdenensis</name>
    <dbReference type="NCBI Taxonomy" id="450200"/>
    <lineage>
        <taxon>Bacteria</taxon>
        <taxon>Pseudomonadati</taxon>
        <taxon>Pseudomonadota</taxon>
        <taxon>Gammaproteobacteria</taxon>
        <taxon>Legionellales</taxon>
        <taxon>Legionellaceae</taxon>
        <taxon>Legionella</taxon>
    </lineage>
</organism>
<dbReference type="InterPro" id="IPR017438">
    <property type="entry name" value="ATP-NAD_kinase_N"/>
</dbReference>
<dbReference type="GO" id="GO:0016301">
    <property type="term" value="F:kinase activity"/>
    <property type="evidence" value="ECO:0007669"/>
    <property type="project" value="UniProtKB-KW"/>
</dbReference>
<dbReference type="EC" id="2.7.1.-" evidence="2"/>
<dbReference type="RefSeq" id="WP_382342572.1">
    <property type="nucleotide sequence ID" value="NZ_JBHSAB010000014.1"/>
</dbReference>
<evidence type="ECO:0000313" key="3">
    <source>
        <dbReference type="Proteomes" id="UP001595758"/>
    </source>
</evidence>
<dbReference type="Gene3D" id="3.40.50.10330">
    <property type="entry name" value="Probable inorganic polyphosphate/atp-NAD kinase, domain 1"/>
    <property type="match status" value="1"/>
</dbReference>
<dbReference type="PROSITE" id="PS50146">
    <property type="entry name" value="DAGK"/>
    <property type="match status" value="1"/>
</dbReference>
<reference evidence="3" key="1">
    <citation type="journal article" date="2019" name="Int. J. Syst. Evol. Microbiol.">
        <title>The Global Catalogue of Microorganisms (GCM) 10K type strain sequencing project: providing services to taxonomists for standard genome sequencing and annotation.</title>
        <authorList>
            <consortium name="The Broad Institute Genomics Platform"/>
            <consortium name="The Broad Institute Genome Sequencing Center for Infectious Disease"/>
            <person name="Wu L."/>
            <person name="Ma J."/>
        </authorList>
    </citation>
    <scope>NUCLEOTIDE SEQUENCE [LARGE SCALE GENOMIC DNA]</scope>
    <source>
        <strain evidence="3">CCUG 59858</strain>
    </source>
</reference>
<dbReference type="Pfam" id="PF00781">
    <property type="entry name" value="DAGK_cat"/>
    <property type="match status" value="1"/>
</dbReference>
<gene>
    <name evidence="2" type="ORF">ACFORL_07265</name>
</gene>
<dbReference type="InterPro" id="IPR001206">
    <property type="entry name" value="Diacylglycerol_kinase_cat_dom"/>
</dbReference>
<keyword evidence="2" id="KW-0808">Transferase</keyword>
<dbReference type="Gene3D" id="2.60.200.40">
    <property type="match status" value="1"/>
</dbReference>
<evidence type="ECO:0000259" key="1">
    <source>
        <dbReference type="PROSITE" id="PS50146"/>
    </source>
</evidence>
<proteinExistence type="predicted"/>
<evidence type="ECO:0000313" key="2">
    <source>
        <dbReference type="EMBL" id="MFC3908874.1"/>
    </source>
</evidence>
<dbReference type="Proteomes" id="UP001595758">
    <property type="component" value="Unassembled WGS sequence"/>
</dbReference>
<dbReference type="EMBL" id="JBHSAB010000014">
    <property type="protein sequence ID" value="MFC3908874.1"/>
    <property type="molecule type" value="Genomic_DNA"/>
</dbReference>
<keyword evidence="3" id="KW-1185">Reference proteome</keyword>
<sequence>MSKSIAIVINNHAKNAGNAEAYLTGFTERGVDYHLYKVDSADLENTLKRCVDEYDMILAGGGDGTVRSAAHWCAHNHIILGILPLGTLNHFAKELMLPTTLTELIAAIKHKTTTTIDLAEVNGKIFVNNSSLGFYPKLARKRDYYSRFYNKWLSYIPSFFETFRNHETYSLSVKSAELDFKLRTSFFMISNNLYSYQFPLTIARENFNAKRLGLYFFKHGRLRLMKIIRSLFNRKKNFEILETTMPVSVSITNHSKIAISLDGDTFDTETPLHYTIHPDALILLTNKP</sequence>
<dbReference type="InterPro" id="IPR016064">
    <property type="entry name" value="NAD/diacylglycerol_kinase_sf"/>
</dbReference>
<name>A0ABV8CFX1_9GAMM</name>
<feature type="domain" description="DAGKc" evidence="1">
    <location>
        <begin position="1"/>
        <end position="125"/>
    </location>
</feature>
<protein>
    <submittedName>
        <fullName evidence="2">Diacylglycerol/lipid kinase family protein</fullName>
        <ecNumber evidence="2">2.7.1.-</ecNumber>
    </submittedName>
</protein>
<dbReference type="SUPFAM" id="SSF111331">
    <property type="entry name" value="NAD kinase/diacylglycerol kinase-like"/>
    <property type="match status" value="1"/>
</dbReference>
<accession>A0ABV8CFX1</accession>